<accession>A0AAN8VR61</accession>
<evidence type="ECO:0000259" key="2">
    <source>
        <dbReference type="PROSITE" id="PS50181"/>
    </source>
</evidence>
<dbReference type="Gene3D" id="3.80.10.10">
    <property type="entry name" value="Ribonuclease Inhibitor"/>
    <property type="match status" value="1"/>
</dbReference>
<reference evidence="3 4" key="1">
    <citation type="submission" date="2023-12" db="EMBL/GenBank/DDBJ databases">
        <title>A high-quality genome assembly for Dillenia turbinata (Dilleniales).</title>
        <authorList>
            <person name="Chanderbali A."/>
        </authorList>
    </citation>
    <scope>NUCLEOTIDE SEQUENCE [LARGE SCALE GENOMIC DNA]</scope>
    <source>
        <strain evidence="3">LSX21</strain>
        <tissue evidence="3">Leaf</tissue>
    </source>
</reference>
<comment type="caution">
    <text evidence="3">The sequence shown here is derived from an EMBL/GenBank/DDBJ whole genome shotgun (WGS) entry which is preliminary data.</text>
</comment>
<dbReference type="EMBL" id="JBAMMX010000005">
    <property type="protein sequence ID" value="KAK6939653.1"/>
    <property type="molecule type" value="Genomic_DNA"/>
</dbReference>
<feature type="domain" description="F-box" evidence="2">
    <location>
        <begin position="47"/>
        <end position="93"/>
    </location>
</feature>
<dbReference type="SUPFAM" id="SSF81383">
    <property type="entry name" value="F-box domain"/>
    <property type="match status" value="1"/>
</dbReference>
<dbReference type="SUPFAM" id="SSF52047">
    <property type="entry name" value="RNI-like"/>
    <property type="match status" value="1"/>
</dbReference>
<dbReference type="Pfam" id="PF00646">
    <property type="entry name" value="F-box"/>
    <property type="match status" value="1"/>
</dbReference>
<dbReference type="PANTHER" id="PTHR13318">
    <property type="entry name" value="PARTNER OF PAIRED, ISOFORM B-RELATED"/>
    <property type="match status" value="1"/>
</dbReference>
<dbReference type="SMART" id="SM00367">
    <property type="entry name" value="LRR_CC"/>
    <property type="match status" value="8"/>
</dbReference>
<dbReference type="GO" id="GO:0019005">
    <property type="term" value="C:SCF ubiquitin ligase complex"/>
    <property type="evidence" value="ECO:0007669"/>
    <property type="project" value="TreeGrafter"/>
</dbReference>
<dbReference type="Gene3D" id="1.20.1280.50">
    <property type="match status" value="1"/>
</dbReference>
<proteinExistence type="predicted"/>
<dbReference type="InterPro" id="IPR001810">
    <property type="entry name" value="F-box_dom"/>
</dbReference>
<dbReference type="FunFam" id="1.20.1280.50:FF:000023">
    <property type="entry name" value="F-box/LRR-repeat protein 4"/>
    <property type="match status" value="1"/>
</dbReference>
<dbReference type="InterPro" id="IPR036047">
    <property type="entry name" value="F-box-like_dom_sf"/>
</dbReference>
<feature type="region of interest" description="Disordered" evidence="1">
    <location>
        <begin position="1"/>
        <end position="46"/>
    </location>
</feature>
<name>A0AAN8VR61_9MAGN</name>
<sequence>MGQTSSTVSDATKHVHHRTRSKSAVMNPPMHENKNDEPHQITPNENADYISDLPDECLACIFQSLGSGDRKRCSLVCRRWLVIEGQSRHRLSLNAQSELLPFIPSLFSRFDAVTKLALKCDRRSVSISDDALIQISLRCKNLARLKLRACRELSDAGMSVFAKNCKNLKKLSCGSCTFGARGMNAVLDHCSSLEELSVKRLRGITDGSATEPIGPGIAASSLRIICLKELYNGQCFGPLIMAAKKLRTLKLFRCSGDWDKLLQLIAERVTSMMEIHLERLQVSDLGLLAIANCPDLDILHLVKTPECTNVGLTAVADRCKLLRKLHIDGWKANRIGDEGLIAVAKCCPNLQELVLIGVNPTHVSLEQLACNCKKLERLAFCGSDTVGDAEISCIAAKCNALKKLCIKSCPVSDHGMEALASGCPNLVKVKVKKCRAVTCEGADWLRASRGSLSVNLDSGENDHLDASASDGGGVQDNVEFGSVASYAAVASDAASSSNGVAAIRSTSFKARLGLFTGKNFVACTLRKWSSNNGTSSRGFYLCCCPGYANSVRPSDSFRCPIPELIEADKHFCRQLRNWMLAAGGKMLHADISRENEDLLDDIISYPSFYDDGQVLSWDHEPDARDHQIALKETGVFLMDHSSVLDESGLHLTALNGFALQRQYLLRGYVPFDCPQDESCYTLSLSNGHFVV</sequence>
<keyword evidence="4" id="KW-1185">Reference proteome</keyword>
<protein>
    <submittedName>
        <fullName evidence="3">F-box domain</fullName>
    </submittedName>
</protein>
<dbReference type="InterPro" id="IPR057207">
    <property type="entry name" value="FBXL15_LRR"/>
</dbReference>
<dbReference type="FunFam" id="3.80.10.10:FF:000449">
    <property type="entry name" value="F-box protein SKIP2"/>
    <property type="match status" value="1"/>
</dbReference>
<evidence type="ECO:0000313" key="4">
    <source>
        <dbReference type="Proteomes" id="UP001370490"/>
    </source>
</evidence>
<evidence type="ECO:0000313" key="3">
    <source>
        <dbReference type="EMBL" id="KAK6939653.1"/>
    </source>
</evidence>
<dbReference type="AlphaFoldDB" id="A0AAN8VR61"/>
<organism evidence="3 4">
    <name type="scientific">Dillenia turbinata</name>
    <dbReference type="NCBI Taxonomy" id="194707"/>
    <lineage>
        <taxon>Eukaryota</taxon>
        <taxon>Viridiplantae</taxon>
        <taxon>Streptophyta</taxon>
        <taxon>Embryophyta</taxon>
        <taxon>Tracheophyta</taxon>
        <taxon>Spermatophyta</taxon>
        <taxon>Magnoliopsida</taxon>
        <taxon>eudicotyledons</taxon>
        <taxon>Gunneridae</taxon>
        <taxon>Pentapetalae</taxon>
        <taxon>Dilleniales</taxon>
        <taxon>Dilleniaceae</taxon>
        <taxon>Dillenia</taxon>
    </lineage>
</organism>
<gene>
    <name evidence="3" type="ORF">RJ641_029184</name>
</gene>
<feature type="compositionally biased region" description="Polar residues" evidence="1">
    <location>
        <begin position="1"/>
        <end position="10"/>
    </location>
</feature>
<dbReference type="PANTHER" id="PTHR13318:SF92">
    <property type="entry name" value="F-BOX_LRR-REPEAT PROTEIN 8-RELATED"/>
    <property type="match status" value="1"/>
</dbReference>
<evidence type="ECO:0000256" key="1">
    <source>
        <dbReference type="SAM" id="MobiDB-lite"/>
    </source>
</evidence>
<dbReference type="Proteomes" id="UP001370490">
    <property type="component" value="Unassembled WGS sequence"/>
</dbReference>
<dbReference type="Pfam" id="PF25372">
    <property type="entry name" value="DUF7885"/>
    <property type="match status" value="1"/>
</dbReference>
<dbReference type="InterPro" id="IPR032675">
    <property type="entry name" value="LRR_dom_sf"/>
</dbReference>
<dbReference type="PROSITE" id="PS50181">
    <property type="entry name" value="FBOX"/>
    <property type="match status" value="1"/>
</dbReference>
<dbReference type="GO" id="GO:0031146">
    <property type="term" value="P:SCF-dependent proteasomal ubiquitin-dependent protein catabolic process"/>
    <property type="evidence" value="ECO:0007669"/>
    <property type="project" value="TreeGrafter"/>
</dbReference>
<dbReference type="InterPro" id="IPR006553">
    <property type="entry name" value="Leu-rich_rpt_Cys-con_subtyp"/>
</dbReference>
<dbReference type="CDD" id="cd22159">
    <property type="entry name" value="F-box_AtTIR1-like"/>
    <property type="match status" value="1"/>
</dbReference>